<dbReference type="PROSITE" id="PS51257">
    <property type="entry name" value="PROKAR_LIPOPROTEIN"/>
    <property type="match status" value="1"/>
</dbReference>
<evidence type="ECO:0000313" key="3">
    <source>
        <dbReference type="Proteomes" id="UP000321405"/>
    </source>
</evidence>
<accession>A0A511BRM4</accession>
<evidence type="ECO:0008006" key="4">
    <source>
        <dbReference type="Google" id="ProtNLM"/>
    </source>
</evidence>
<keyword evidence="1" id="KW-0812">Transmembrane</keyword>
<proteinExistence type="predicted"/>
<dbReference type="AlphaFoldDB" id="A0A511BRM4"/>
<dbReference type="Pfam" id="PF04241">
    <property type="entry name" value="DUF423"/>
    <property type="match status" value="1"/>
</dbReference>
<dbReference type="InterPro" id="IPR006696">
    <property type="entry name" value="DUF423"/>
</dbReference>
<keyword evidence="3" id="KW-1185">Reference proteome</keyword>
<evidence type="ECO:0000313" key="2">
    <source>
        <dbReference type="EMBL" id="GEL02284.1"/>
    </source>
</evidence>
<name>A0A511BRM4_9PROT</name>
<dbReference type="Proteomes" id="UP000321405">
    <property type="component" value="Unassembled WGS sequence"/>
</dbReference>
<organism evidence="2 3">
    <name type="scientific">Swaminathania salitolerans</name>
    <dbReference type="NCBI Taxonomy" id="182838"/>
    <lineage>
        <taxon>Bacteria</taxon>
        <taxon>Pseudomonadati</taxon>
        <taxon>Pseudomonadota</taxon>
        <taxon>Alphaproteobacteria</taxon>
        <taxon>Acetobacterales</taxon>
        <taxon>Acetobacteraceae</taxon>
        <taxon>Swaminathania</taxon>
    </lineage>
</organism>
<feature type="transmembrane region" description="Helical" evidence="1">
    <location>
        <begin position="41"/>
        <end position="61"/>
    </location>
</feature>
<reference evidence="2 3" key="1">
    <citation type="submission" date="2019-07" db="EMBL/GenBank/DDBJ databases">
        <title>Whole genome shotgun sequence of Swaminathania salitolerans NBRC 104436.</title>
        <authorList>
            <person name="Hosoyama A."/>
            <person name="Uohara A."/>
            <person name="Ohji S."/>
            <person name="Ichikawa N."/>
        </authorList>
    </citation>
    <scope>NUCLEOTIDE SEQUENCE [LARGE SCALE GENOMIC DNA]</scope>
    <source>
        <strain evidence="2 3">NBRC 104436</strain>
    </source>
</reference>
<gene>
    <name evidence="2" type="ORF">SSA02_14470</name>
</gene>
<comment type="caution">
    <text evidence="2">The sequence shown here is derived from an EMBL/GenBank/DDBJ whole genome shotgun (WGS) entry which is preliminary data.</text>
</comment>
<keyword evidence="1" id="KW-1133">Transmembrane helix</keyword>
<feature type="transmembrane region" description="Helical" evidence="1">
    <location>
        <begin position="7"/>
        <end position="29"/>
    </location>
</feature>
<evidence type="ECO:0000256" key="1">
    <source>
        <dbReference type="SAM" id="Phobius"/>
    </source>
</evidence>
<dbReference type="RefSeq" id="WP_147093328.1">
    <property type="nucleotide sequence ID" value="NZ_BJVC01000002.1"/>
</dbReference>
<feature type="transmembrane region" description="Helical" evidence="1">
    <location>
        <begin position="68"/>
        <end position="91"/>
    </location>
</feature>
<dbReference type="EMBL" id="BJVC01000002">
    <property type="protein sequence ID" value="GEL02284.1"/>
    <property type="molecule type" value="Genomic_DNA"/>
</dbReference>
<dbReference type="OrthoDB" id="7284236at2"/>
<keyword evidence="1" id="KW-0472">Membrane</keyword>
<sequence>MVIWQRLILGFCGLGGCSAVMLAALSAHLPETAFIAGGRAMLGRAVSMLIWHVLAMMIIAFAARPRFFWVALPMAAGTFLFVVPVSCLALKATHSAFLAPVGGTILMLAWLGLTVLALLPQRRSLAHRTSPTP</sequence>
<feature type="transmembrane region" description="Helical" evidence="1">
    <location>
        <begin position="97"/>
        <end position="119"/>
    </location>
</feature>
<protein>
    <recommendedName>
        <fullName evidence="4">DUF423 domain-containing protein</fullName>
    </recommendedName>
</protein>